<gene>
    <name evidence="2" type="ORF">S01H1_59202</name>
</gene>
<dbReference type="Pfam" id="PF00501">
    <property type="entry name" value="AMP-binding"/>
    <property type="match status" value="1"/>
</dbReference>
<dbReference type="InterPro" id="IPR050237">
    <property type="entry name" value="ATP-dep_AMP-bd_enzyme"/>
</dbReference>
<evidence type="ECO:0000259" key="1">
    <source>
        <dbReference type="Pfam" id="PF00501"/>
    </source>
</evidence>
<organism evidence="2">
    <name type="scientific">marine sediment metagenome</name>
    <dbReference type="NCBI Taxonomy" id="412755"/>
    <lineage>
        <taxon>unclassified sequences</taxon>
        <taxon>metagenomes</taxon>
        <taxon>ecological metagenomes</taxon>
    </lineage>
</organism>
<dbReference type="EMBL" id="BARS01038711">
    <property type="protein sequence ID" value="GAG25663.1"/>
    <property type="molecule type" value="Genomic_DNA"/>
</dbReference>
<feature type="non-terminal residue" evidence="2">
    <location>
        <position position="110"/>
    </location>
</feature>
<dbReference type="InterPro" id="IPR000873">
    <property type="entry name" value="AMP-dep_synth/lig_dom"/>
</dbReference>
<dbReference type="AlphaFoldDB" id="X0WMC8"/>
<evidence type="ECO:0000313" key="2">
    <source>
        <dbReference type="EMBL" id="GAG25663.1"/>
    </source>
</evidence>
<comment type="caution">
    <text evidence="2">The sequence shown here is derived from an EMBL/GenBank/DDBJ whole genome shotgun (WGS) entry which is preliminary data.</text>
</comment>
<sequence length="110" mass="12632">MTTSKWMHAGTMVKMNAINYPDKLGWQDKNREYTFKEWNERACRVAHALSNLGVGFQERFAVLAFNRGEWMDIYAGCAKAGQTIVPLMFRLAPPDIEYIVNHAECKAFIV</sequence>
<reference evidence="2" key="1">
    <citation type="journal article" date="2014" name="Front. Microbiol.">
        <title>High frequency of phylogenetically diverse reductive dehalogenase-homologous genes in deep subseafloor sedimentary metagenomes.</title>
        <authorList>
            <person name="Kawai M."/>
            <person name="Futagami T."/>
            <person name="Toyoda A."/>
            <person name="Takaki Y."/>
            <person name="Nishi S."/>
            <person name="Hori S."/>
            <person name="Arai W."/>
            <person name="Tsubouchi T."/>
            <person name="Morono Y."/>
            <person name="Uchiyama I."/>
            <person name="Ito T."/>
            <person name="Fujiyama A."/>
            <person name="Inagaki F."/>
            <person name="Takami H."/>
        </authorList>
    </citation>
    <scope>NUCLEOTIDE SEQUENCE</scope>
    <source>
        <strain evidence="2">Expedition CK06-06</strain>
    </source>
</reference>
<name>X0WMC8_9ZZZZ</name>
<feature type="domain" description="AMP-dependent synthetase/ligase" evidence="1">
    <location>
        <begin position="17"/>
        <end position="109"/>
    </location>
</feature>
<protein>
    <recommendedName>
        <fullName evidence="1">AMP-dependent synthetase/ligase domain-containing protein</fullName>
    </recommendedName>
</protein>
<dbReference type="PANTHER" id="PTHR43767:SF1">
    <property type="entry name" value="NONRIBOSOMAL PEPTIDE SYNTHASE PES1 (EUROFUNG)-RELATED"/>
    <property type="match status" value="1"/>
</dbReference>
<proteinExistence type="predicted"/>
<accession>X0WMC8</accession>
<dbReference type="PANTHER" id="PTHR43767">
    <property type="entry name" value="LONG-CHAIN-FATTY-ACID--COA LIGASE"/>
    <property type="match status" value="1"/>
</dbReference>
<dbReference type="SUPFAM" id="SSF56801">
    <property type="entry name" value="Acetyl-CoA synthetase-like"/>
    <property type="match status" value="1"/>
</dbReference>
<dbReference type="Gene3D" id="3.40.50.980">
    <property type="match status" value="1"/>
</dbReference>